<dbReference type="RefSeq" id="WP_119865475.1">
    <property type="nucleotide sequence ID" value="NZ_CP016786.1"/>
</dbReference>
<feature type="transmembrane region" description="Helical" evidence="1">
    <location>
        <begin position="201"/>
        <end position="220"/>
    </location>
</feature>
<dbReference type="EMBL" id="CP016786">
    <property type="protein sequence ID" value="ASW43339.1"/>
    <property type="molecule type" value="Genomic_DNA"/>
</dbReference>
<reference evidence="2 3" key="1">
    <citation type="submission" date="2016-08" db="EMBL/GenBank/DDBJ databases">
        <title>Complete Genome Sequence Of The Indigo Reducing Clostridium isatidis DSM15098.</title>
        <authorList>
            <person name="Little G.T."/>
            <person name="Minton N.P."/>
        </authorList>
    </citation>
    <scope>NUCLEOTIDE SEQUENCE [LARGE SCALE GENOMIC DNA]</scope>
    <source>
        <strain evidence="2 3">DSM 15098</strain>
    </source>
</reference>
<feature type="transmembrane region" description="Helical" evidence="1">
    <location>
        <begin position="453"/>
        <end position="471"/>
    </location>
</feature>
<feature type="transmembrane region" description="Helical" evidence="1">
    <location>
        <begin position="85"/>
        <end position="113"/>
    </location>
</feature>
<keyword evidence="1" id="KW-0812">Transmembrane</keyword>
<keyword evidence="3" id="KW-1185">Reference proteome</keyword>
<feature type="transmembrane region" description="Helical" evidence="1">
    <location>
        <begin position="161"/>
        <end position="189"/>
    </location>
</feature>
<gene>
    <name evidence="2" type="ORF">BEN51_07550</name>
</gene>
<evidence type="ECO:0000256" key="1">
    <source>
        <dbReference type="SAM" id="Phobius"/>
    </source>
</evidence>
<dbReference type="AlphaFoldDB" id="A0A343JCT1"/>
<accession>A0A343JCT1</accession>
<protein>
    <submittedName>
        <fullName evidence="2">ABC transporter permease</fullName>
    </submittedName>
</protein>
<evidence type="ECO:0000313" key="2">
    <source>
        <dbReference type="EMBL" id="ASW43339.1"/>
    </source>
</evidence>
<evidence type="ECO:0000313" key="3">
    <source>
        <dbReference type="Proteomes" id="UP000264883"/>
    </source>
</evidence>
<feature type="transmembrane region" description="Helical" evidence="1">
    <location>
        <begin position="58"/>
        <end position="79"/>
    </location>
</feature>
<proteinExistence type="predicted"/>
<dbReference type="Proteomes" id="UP000264883">
    <property type="component" value="Chromosome"/>
</dbReference>
<feature type="transmembrane region" description="Helical" evidence="1">
    <location>
        <begin position="262"/>
        <end position="282"/>
    </location>
</feature>
<feature type="transmembrane region" description="Helical" evidence="1">
    <location>
        <begin position="519"/>
        <end position="538"/>
    </location>
</feature>
<dbReference type="OrthoDB" id="2659138at2"/>
<feature type="transmembrane region" description="Helical" evidence="1">
    <location>
        <begin position="134"/>
        <end position="155"/>
    </location>
</feature>
<feature type="transmembrane region" description="Helical" evidence="1">
    <location>
        <begin position="377"/>
        <end position="397"/>
    </location>
</feature>
<name>A0A343JCT1_9CLOT</name>
<feature type="transmembrane region" description="Helical" evidence="1">
    <location>
        <begin position="344"/>
        <end position="365"/>
    </location>
</feature>
<feature type="transmembrane region" description="Helical" evidence="1">
    <location>
        <begin position="427"/>
        <end position="447"/>
    </location>
</feature>
<organism evidence="2 3">
    <name type="scientific">Clostridium isatidis</name>
    <dbReference type="NCBI Taxonomy" id="182773"/>
    <lineage>
        <taxon>Bacteria</taxon>
        <taxon>Bacillati</taxon>
        <taxon>Bacillota</taxon>
        <taxon>Clostridia</taxon>
        <taxon>Eubacteriales</taxon>
        <taxon>Clostridiaceae</taxon>
        <taxon>Clostridium</taxon>
    </lineage>
</organism>
<feature type="transmembrane region" description="Helical" evidence="1">
    <location>
        <begin position="492"/>
        <end position="513"/>
    </location>
</feature>
<sequence length="543" mass="62935">MKEFKILKFLDKYKGLYEKFGVDYEKMRLILKIKLTMDERRVPTIMQNNNVKKEEKNIFFKSLFFYAFMGLFIGVLTFFPINKMYVYTMVFAMFMFIILTVFISDFSSVLLDLRDKNLIATRGVSDKTINAAKITHICYYVISIALSIGWLAIIGSFKSGILTGIVFLLELIVISIFMIVITALLYFLVLRFFNGEMVKDIINYVQIILSIFMAVGYQFVGRVFELVDLNIVYKEKIWHLFFPPIWFSALINLIEAGNLSTLRTLLIANACLIPAISIIIYIRKSSKFEVYLAKLNNNDSKEKEKKKSILFKLGKLFCKSNSELACYSLTSSIMKREREFKLKVYPSLGFTIVFPLLFMLIFSQGDMKEIRFYDFNIIAYLNIYLFALMIPSIMIMLQYSQFYKAAWIYKSTPLIDKGDIFKGCYKAFLFNLLMPIYLIESIIFILLFKTKVIIHLLITLLFIAALIPMTHKINKFTVPFSQEFNVVNRSSSILNVFLGIFLVGAGAIIHGIFAMKTVLIIMYGIVLIALNFFVWRSLKGNFN</sequence>
<keyword evidence="1" id="KW-1133">Transmembrane helix</keyword>
<keyword evidence="1" id="KW-0472">Membrane</keyword>
<dbReference type="KEGG" id="cia:BEN51_07550"/>